<gene>
    <name evidence="2" type="ORF">A2867_03590</name>
</gene>
<feature type="transmembrane region" description="Helical" evidence="1">
    <location>
        <begin position="304"/>
        <end position="322"/>
    </location>
</feature>
<evidence type="ECO:0000313" key="3">
    <source>
        <dbReference type="Proteomes" id="UP000177555"/>
    </source>
</evidence>
<name>A0A1F5JKD1_9BACT</name>
<feature type="transmembrane region" description="Helical" evidence="1">
    <location>
        <begin position="276"/>
        <end position="297"/>
    </location>
</feature>
<feature type="transmembrane region" description="Helical" evidence="1">
    <location>
        <begin position="212"/>
        <end position="236"/>
    </location>
</feature>
<dbReference type="Proteomes" id="UP000177555">
    <property type="component" value="Unassembled WGS sequence"/>
</dbReference>
<protein>
    <recommendedName>
        <fullName evidence="4">Membrane protein 6-pyruvoyl-tetrahydropterin synthase-related domain-containing protein</fullName>
    </recommendedName>
</protein>
<feature type="transmembrane region" description="Helical" evidence="1">
    <location>
        <begin position="248"/>
        <end position="270"/>
    </location>
</feature>
<feature type="transmembrane region" description="Helical" evidence="1">
    <location>
        <begin position="383"/>
        <end position="404"/>
    </location>
</feature>
<sequence>MLKYFFSLILICFSVFWIWWLPGPRVANDFSFVSNDWLKLQFDVPRAWNERGAEGLGEYGVFTLWSYPVNLIFGALPNLGLNFQIWERILVILFISLGSLSIWKFLSQYPLSNKAKFIGSLFYLINTYPILLIDGGQISIALAYALFPFAFLQVSKAVYSGLRKRILAGIVVSFLGFFDIRFLYILFLLLFIKAVFDVLDNRKVHPLETCWKWINTGGVIILLVVSLNAYWLIAYLKVPIEGNIFSSFTNISASLLNIGHPLLVISPHWYKNVFGQISQLKAEFILLPILAFIAPILSGKDKAVSFWLIVTIFSIFLAKGGSEPLSFVYPWFHANIPGFSFFRDSTKFFFAVTLSYAVLISISSEEIFRILKKIRSATNGEKLAALCLPFITVYLLYLVKPIFLNQMTGTFSIQPVEKQFQSLTNVLQNDKTFGRVFWIPTTAPLSYSDLNHPIVEAARVFNRMPFVFGVKGTYETFNFLREAPYTGEIFDIAAISYIAYPFPDTRRENLSFDEINYYDTFLKQLSNLSWIEKKVEESRVPILKVKNHQDKIFLSKNSWIVFGSDEIFNEATKSAELKLANNAIIFAEEKPEIGSLLTQFPEAKIVLNRKTNTDLVASFIPASKIIFPADKLTTIPDKTGWWKNDGRNLISWRDFLQTKYSLDSKEFDLGGGWAVGEGKKEFTIYNLQFTKGKILLARVMESSRSGGISFYQDGELIGGINTLKKDTLVRWYEIGRLGSSANLIIKTEGDINIVNVLAIVDPNDLANYEQKAKDSSNRVAKFSPENVDNQVLNVSYKKINQTKYQVLVSGLTSPSLIVFSSTFHPGWKLDGKSATAVYGFLNGFRVVKDGEYILEFEPQKYIRIGLVVSLLSFILIMFLLLTLKKPQLK</sequence>
<feature type="transmembrane region" description="Helical" evidence="1">
    <location>
        <begin position="348"/>
        <end position="371"/>
    </location>
</feature>
<proteinExistence type="predicted"/>
<accession>A0A1F5JKD1</accession>
<keyword evidence="1" id="KW-1133">Transmembrane helix</keyword>
<organism evidence="2 3">
    <name type="scientific">Candidatus Daviesbacteria bacterium RIFCSPHIGHO2_01_FULL_40_11</name>
    <dbReference type="NCBI Taxonomy" id="1797762"/>
    <lineage>
        <taxon>Bacteria</taxon>
        <taxon>Candidatus Daviesiibacteriota</taxon>
    </lineage>
</organism>
<dbReference type="EMBL" id="MFCP01000012">
    <property type="protein sequence ID" value="OGE29018.1"/>
    <property type="molecule type" value="Genomic_DNA"/>
</dbReference>
<feature type="transmembrane region" description="Helical" evidence="1">
    <location>
        <begin position="138"/>
        <end position="159"/>
    </location>
</feature>
<comment type="caution">
    <text evidence="2">The sequence shown here is derived from an EMBL/GenBank/DDBJ whole genome shotgun (WGS) entry which is preliminary data.</text>
</comment>
<evidence type="ECO:0000313" key="2">
    <source>
        <dbReference type="EMBL" id="OGE29018.1"/>
    </source>
</evidence>
<reference evidence="2 3" key="1">
    <citation type="journal article" date="2016" name="Nat. Commun.">
        <title>Thousands of microbial genomes shed light on interconnected biogeochemical processes in an aquifer system.</title>
        <authorList>
            <person name="Anantharaman K."/>
            <person name="Brown C.T."/>
            <person name="Hug L.A."/>
            <person name="Sharon I."/>
            <person name="Castelle C.J."/>
            <person name="Probst A.J."/>
            <person name="Thomas B.C."/>
            <person name="Singh A."/>
            <person name="Wilkins M.J."/>
            <person name="Karaoz U."/>
            <person name="Brodie E.L."/>
            <person name="Williams K.H."/>
            <person name="Hubbard S.S."/>
            <person name="Banfield J.F."/>
        </authorList>
    </citation>
    <scope>NUCLEOTIDE SEQUENCE [LARGE SCALE GENOMIC DNA]</scope>
</reference>
<feature type="transmembrane region" description="Helical" evidence="1">
    <location>
        <begin position="166"/>
        <end position="192"/>
    </location>
</feature>
<keyword evidence="1" id="KW-0812">Transmembrane</keyword>
<dbReference type="AlphaFoldDB" id="A0A1F5JKD1"/>
<evidence type="ECO:0008006" key="4">
    <source>
        <dbReference type="Google" id="ProtNLM"/>
    </source>
</evidence>
<feature type="transmembrane region" description="Helical" evidence="1">
    <location>
        <begin position="861"/>
        <end position="883"/>
    </location>
</feature>
<evidence type="ECO:0000256" key="1">
    <source>
        <dbReference type="SAM" id="Phobius"/>
    </source>
</evidence>
<feature type="transmembrane region" description="Helical" evidence="1">
    <location>
        <begin position="85"/>
        <end position="103"/>
    </location>
</feature>
<keyword evidence="1" id="KW-0472">Membrane</keyword>